<proteinExistence type="inferred from homology"/>
<keyword evidence="3" id="KW-0378">Hydrolase</keyword>
<dbReference type="InterPro" id="IPR019405">
    <property type="entry name" value="Lactonase_7-beta_prop"/>
</dbReference>
<dbReference type="PANTHER" id="PTHR30344">
    <property type="entry name" value="6-PHOSPHOGLUCONOLACTONASE-RELATED"/>
    <property type="match status" value="1"/>
</dbReference>
<accession>A0ABU1NI79</accession>
<gene>
    <name evidence="3" type="ORF">J2739_003946</name>
</gene>
<dbReference type="Gene3D" id="2.130.10.10">
    <property type="entry name" value="YVTN repeat-like/Quinoprotein amine dehydrogenase"/>
    <property type="match status" value="1"/>
</dbReference>
<organism evidence="3 4">
    <name type="scientific">Variovorax soli</name>
    <dbReference type="NCBI Taxonomy" id="376815"/>
    <lineage>
        <taxon>Bacteria</taxon>
        <taxon>Pseudomonadati</taxon>
        <taxon>Pseudomonadota</taxon>
        <taxon>Betaproteobacteria</taxon>
        <taxon>Burkholderiales</taxon>
        <taxon>Comamonadaceae</taxon>
        <taxon>Variovorax</taxon>
    </lineage>
</organism>
<dbReference type="EC" id="3.1.1.31" evidence="3"/>
<evidence type="ECO:0000313" key="4">
    <source>
        <dbReference type="Proteomes" id="UP001184230"/>
    </source>
</evidence>
<evidence type="ECO:0000256" key="2">
    <source>
        <dbReference type="ARBA" id="ARBA00022526"/>
    </source>
</evidence>
<dbReference type="PANTHER" id="PTHR30344:SF1">
    <property type="entry name" value="6-PHOSPHOGLUCONOLACTONASE"/>
    <property type="match status" value="1"/>
</dbReference>
<protein>
    <submittedName>
        <fullName evidence="3">6-phosphogluconolactonase</fullName>
        <ecNumber evidence="3">3.1.1.31</ecNumber>
    </submittedName>
</protein>
<dbReference type="InterPro" id="IPR015943">
    <property type="entry name" value="WD40/YVTN_repeat-like_dom_sf"/>
</dbReference>
<comment type="caution">
    <text evidence="3">The sequence shown here is derived from an EMBL/GenBank/DDBJ whole genome shotgun (WGS) entry which is preliminary data.</text>
</comment>
<dbReference type="InterPro" id="IPR050282">
    <property type="entry name" value="Cycloisomerase_2"/>
</dbReference>
<keyword evidence="2" id="KW-0119">Carbohydrate metabolism</keyword>
<dbReference type="RefSeq" id="WP_309904694.1">
    <property type="nucleotide sequence ID" value="NZ_JAVDRF010000009.1"/>
</dbReference>
<evidence type="ECO:0000256" key="1">
    <source>
        <dbReference type="ARBA" id="ARBA00005564"/>
    </source>
</evidence>
<dbReference type="InterPro" id="IPR011045">
    <property type="entry name" value="N2O_reductase_N"/>
</dbReference>
<dbReference type="SUPFAM" id="SSF50974">
    <property type="entry name" value="Nitrous oxide reductase, N-terminal domain"/>
    <property type="match status" value="1"/>
</dbReference>
<dbReference type="GO" id="GO:0017057">
    <property type="term" value="F:6-phosphogluconolactonase activity"/>
    <property type="evidence" value="ECO:0007669"/>
    <property type="project" value="UniProtKB-EC"/>
</dbReference>
<sequence length="336" mass="35613">MYAVYVSNAESGDISVLRLDAERGALTAVQRVEVGGEVMPLALGPARTRLYAVRRSEPREVLSFEIDPKSGRLDAIGAAALPHSMASIATDRSGRFLFSASYGGNVIAVSPIDADGVVQAAHQVLPTGPHAHAIHADPSNRFVFATSLGSGVMLQFRFDAASGRLAPNTPAALQPHAEASPRHFAFGHDARFVYLLTELDAAIDVLALDGNSGTLRTVQTLDSLPRGFDGEPWAADIHLTPDGRFLYSSERRSGTLAAFRVDAENGTLTLVGHVPTEAQPRGFNVTPDGRFLIAAGQRSHRVALYAIDAQTGALNALGDCAAGRGPNWVESIALDR</sequence>
<evidence type="ECO:0000313" key="3">
    <source>
        <dbReference type="EMBL" id="MDR6538159.1"/>
    </source>
</evidence>
<dbReference type="Pfam" id="PF10282">
    <property type="entry name" value="Lactonase"/>
    <property type="match status" value="1"/>
</dbReference>
<name>A0ABU1NI79_9BURK</name>
<comment type="similarity">
    <text evidence="1">Belongs to the cycloisomerase 2 family.</text>
</comment>
<dbReference type="EMBL" id="JAVDRF010000009">
    <property type="protein sequence ID" value="MDR6538159.1"/>
    <property type="molecule type" value="Genomic_DNA"/>
</dbReference>
<dbReference type="Proteomes" id="UP001184230">
    <property type="component" value="Unassembled WGS sequence"/>
</dbReference>
<keyword evidence="4" id="KW-1185">Reference proteome</keyword>
<reference evidence="3 4" key="1">
    <citation type="submission" date="2023-07" db="EMBL/GenBank/DDBJ databases">
        <title>Sorghum-associated microbial communities from plants grown in Nebraska, USA.</title>
        <authorList>
            <person name="Schachtman D."/>
        </authorList>
    </citation>
    <scope>NUCLEOTIDE SEQUENCE [LARGE SCALE GENOMIC DNA]</scope>
    <source>
        <strain evidence="3 4">DS1781</strain>
    </source>
</reference>
<keyword evidence="2" id="KW-0313">Glucose metabolism</keyword>